<protein>
    <submittedName>
        <fullName evidence="2">Putative methyltransferase-domain-containing protein</fullName>
    </submittedName>
</protein>
<dbReference type="PANTHER" id="PTHR14614:SF130">
    <property type="entry name" value="PROTEIN-LYSINE N-METHYLTRANSFERASE EEF2KMT"/>
    <property type="match status" value="1"/>
</dbReference>
<accession>A0A1Y2EVX4</accession>
<dbReference type="GeneID" id="63788219"/>
<dbReference type="SUPFAM" id="SSF53335">
    <property type="entry name" value="S-adenosyl-L-methionine-dependent methyltransferases"/>
    <property type="match status" value="1"/>
</dbReference>
<name>A0A1Y2EVX4_PROLT</name>
<dbReference type="AlphaFoldDB" id="A0A1Y2EVX4"/>
<reference evidence="2 3" key="1">
    <citation type="submission" date="2016-07" db="EMBL/GenBank/DDBJ databases">
        <title>Pervasive Adenine N6-methylation of Active Genes in Fungi.</title>
        <authorList>
            <consortium name="DOE Joint Genome Institute"/>
            <person name="Mondo S.J."/>
            <person name="Dannebaum R.O."/>
            <person name="Kuo R.C."/>
            <person name="Labutti K."/>
            <person name="Haridas S."/>
            <person name="Kuo A."/>
            <person name="Salamov A."/>
            <person name="Ahrendt S.R."/>
            <person name="Lipzen A."/>
            <person name="Sullivan W."/>
            <person name="Andreopoulos W.B."/>
            <person name="Clum A."/>
            <person name="Lindquist E."/>
            <person name="Daum C."/>
            <person name="Ramamoorthy G.K."/>
            <person name="Gryganskyi A."/>
            <person name="Culley D."/>
            <person name="Magnuson J.K."/>
            <person name="James T.Y."/>
            <person name="O'Malley M.A."/>
            <person name="Stajich J.E."/>
            <person name="Spatafora J.W."/>
            <person name="Visel A."/>
            <person name="Grigoriev I.V."/>
        </authorList>
    </citation>
    <scope>NUCLEOTIDE SEQUENCE [LARGE SCALE GENOMIC DNA]</scope>
    <source>
        <strain evidence="2 3">12-1054</strain>
    </source>
</reference>
<feature type="coiled-coil region" evidence="1">
    <location>
        <begin position="68"/>
        <end position="95"/>
    </location>
</feature>
<evidence type="ECO:0000313" key="3">
    <source>
        <dbReference type="Proteomes" id="UP000193685"/>
    </source>
</evidence>
<evidence type="ECO:0000313" key="2">
    <source>
        <dbReference type="EMBL" id="ORY75751.1"/>
    </source>
</evidence>
<dbReference type="OMA" id="IYNEESA"/>
<dbReference type="EMBL" id="MCFI01000025">
    <property type="protein sequence ID" value="ORY75751.1"/>
    <property type="molecule type" value="Genomic_DNA"/>
</dbReference>
<dbReference type="Proteomes" id="UP000193685">
    <property type="component" value="Unassembled WGS sequence"/>
</dbReference>
<keyword evidence="2" id="KW-0808">Transferase</keyword>
<keyword evidence="2" id="KW-0489">Methyltransferase</keyword>
<dbReference type="RefSeq" id="XP_040722399.1">
    <property type="nucleotide sequence ID" value="XM_040871620.1"/>
</dbReference>
<dbReference type="Pfam" id="PF10294">
    <property type="entry name" value="Methyltransf_16"/>
    <property type="match status" value="1"/>
</dbReference>
<dbReference type="PANTHER" id="PTHR14614">
    <property type="entry name" value="HEPATOCELLULAR CARCINOMA-ASSOCIATED ANTIGEN"/>
    <property type="match status" value="1"/>
</dbReference>
<keyword evidence="3" id="KW-1185">Reference proteome</keyword>
<evidence type="ECO:0000256" key="1">
    <source>
        <dbReference type="SAM" id="Coils"/>
    </source>
</evidence>
<dbReference type="GO" id="GO:0032259">
    <property type="term" value="P:methylation"/>
    <property type="evidence" value="ECO:0007669"/>
    <property type="project" value="UniProtKB-KW"/>
</dbReference>
<sequence length="283" mass="31567">MEDEERRLLDFIEAQFFQHVPSRSFSLAPSTMGEEVLNALWQQPSIQSSLLRQVIKCEERPMPTKYTASILKLLLKHLERLNAELDDELVQYYTDLLHDPQAKAYPLGQSSSIPDTEGHVDIHYLVAKDSYLTISEQPNVLAQAGTTGHRTWSAALALGEYLLKNPHFIQGKRVLELGGGTGFLSLLCERLHSMSVCCTDGSPRMLDLIRTNIHKNNATIQTQQLLFGGDSPIQQEPFDVVLGADITYETGIVAELSCTLDALLHSQPEALILIAATVRQERT</sequence>
<organism evidence="2 3">
    <name type="scientific">Protomyces lactucae-debilis</name>
    <dbReference type="NCBI Taxonomy" id="2754530"/>
    <lineage>
        <taxon>Eukaryota</taxon>
        <taxon>Fungi</taxon>
        <taxon>Dikarya</taxon>
        <taxon>Ascomycota</taxon>
        <taxon>Taphrinomycotina</taxon>
        <taxon>Taphrinomycetes</taxon>
        <taxon>Taphrinales</taxon>
        <taxon>Protomycetaceae</taxon>
        <taxon>Protomyces</taxon>
    </lineage>
</organism>
<dbReference type="GO" id="GO:0005737">
    <property type="term" value="C:cytoplasm"/>
    <property type="evidence" value="ECO:0007669"/>
    <property type="project" value="TreeGrafter"/>
</dbReference>
<comment type="caution">
    <text evidence="2">The sequence shown here is derived from an EMBL/GenBank/DDBJ whole genome shotgun (WGS) entry which is preliminary data.</text>
</comment>
<proteinExistence type="predicted"/>
<keyword evidence="1" id="KW-0175">Coiled coil</keyword>
<dbReference type="OrthoDB" id="194386at2759"/>
<dbReference type="STRING" id="56484.A0A1Y2EVX4"/>
<dbReference type="InterPro" id="IPR029063">
    <property type="entry name" value="SAM-dependent_MTases_sf"/>
</dbReference>
<dbReference type="InterPro" id="IPR019410">
    <property type="entry name" value="Methyltransf_16"/>
</dbReference>
<dbReference type="Gene3D" id="3.40.50.150">
    <property type="entry name" value="Vaccinia Virus protein VP39"/>
    <property type="match status" value="1"/>
</dbReference>
<gene>
    <name evidence="2" type="ORF">BCR37DRAFT_395437</name>
</gene>
<dbReference type="GO" id="GO:0008757">
    <property type="term" value="F:S-adenosylmethionine-dependent methyltransferase activity"/>
    <property type="evidence" value="ECO:0007669"/>
    <property type="project" value="UniProtKB-ARBA"/>
</dbReference>